<feature type="non-terminal residue" evidence="1">
    <location>
        <position position="61"/>
    </location>
</feature>
<comment type="caution">
    <text evidence="1">The sequence shown here is derived from an EMBL/GenBank/DDBJ whole genome shotgun (WGS) entry which is preliminary data.</text>
</comment>
<gene>
    <name evidence="1" type="ORF">CHS0354_031948</name>
</gene>
<reference evidence="1" key="3">
    <citation type="submission" date="2023-05" db="EMBL/GenBank/DDBJ databases">
        <authorList>
            <person name="Smith C.H."/>
        </authorList>
    </citation>
    <scope>NUCLEOTIDE SEQUENCE</scope>
    <source>
        <strain evidence="1">CHS0354</strain>
        <tissue evidence="1">Mantle</tissue>
    </source>
</reference>
<proteinExistence type="predicted"/>
<dbReference type="AlphaFoldDB" id="A0AAE0S3H5"/>
<reference evidence="1" key="1">
    <citation type="journal article" date="2021" name="Genome Biol. Evol.">
        <title>A High-Quality Reference Genome for a Parasitic Bivalve with Doubly Uniparental Inheritance (Bivalvia: Unionida).</title>
        <authorList>
            <person name="Smith C.H."/>
        </authorList>
    </citation>
    <scope>NUCLEOTIDE SEQUENCE</scope>
    <source>
        <strain evidence="1">CHS0354</strain>
    </source>
</reference>
<name>A0AAE0S3H5_9BIVA</name>
<dbReference type="EMBL" id="JAEAOA010001900">
    <property type="protein sequence ID" value="KAK3584540.1"/>
    <property type="molecule type" value="Genomic_DNA"/>
</dbReference>
<accession>A0AAE0S3H5</accession>
<reference evidence="1" key="2">
    <citation type="journal article" date="2021" name="Genome Biol. Evol.">
        <title>Developing a high-quality reference genome for a parasitic bivalve with doubly uniparental inheritance (Bivalvia: Unionida).</title>
        <authorList>
            <person name="Smith C.H."/>
        </authorList>
    </citation>
    <scope>NUCLEOTIDE SEQUENCE</scope>
    <source>
        <strain evidence="1">CHS0354</strain>
        <tissue evidence="1">Mantle</tissue>
    </source>
</reference>
<dbReference type="Proteomes" id="UP001195483">
    <property type="component" value="Unassembled WGS sequence"/>
</dbReference>
<organism evidence="1 2">
    <name type="scientific">Potamilus streckersoni</name>
    <dbReference type="NCBI Taxonomy" id="2493646"/>
    <lineage>
        <taxon>Eukaryota</taxon>
        <taxon>Metazoa</taxon>
        <taxon>Spiralia</taxon>
        <taxon>Lophotrochozoa</taxon>
        <taxon>Mollusca</taxon>
        <taxon>Bivalvia</taxon>
        <taxon>Autobranchia</taxon>
        <taxon>Heteroconchia</taxon>
        <taxon>Palaeoheterodonta</taxon>
        <taxon>Unionida</taxon>
        <taxon>Unionoidea</taxon>
        <taxon>Unionidae</taxon>
        <taxon>Ambleminae</taxon>
        <taxon>Lampsilini</taxon>
        <taxon>Potamilus</taxon>
    </lineage>
</organism>
<protein>
    <submittedName>
        <fullName evidence="1">Uncharacterized protein</fullName>
    </submittedName>
</protein>
<sequence length="61" mass="6980">MFCEHRDVTIISAINAAIFKILTYSDQLSSEYDISSPIARAHTGKLKQRSKMEQKHIDDAR</sequence>
<evidence type="ECO:0000313" key="1">
    <source>
        <dbReference type="EMBL" id="KAK3584540.1"/>
    </source>
</evidence>
<evidence type="ECO:0000313" key="2">
    <source>
        <dbReference type="Proteomes" id="UP001195483"/>
    </source>
</evidence>
<keyword evidence="2" id="KW-1185">Reference proteome</keyword>